<feature type="non-terminal residue" evidence="2">
    <location>
        <position position="1"/>
    </location>
</feature>
<dbReference type="Proteomes" id="UP001567537">
    <property type="component" value="Unassembled WGS sequence"/>
</dbReference>
<sequence>VFEQQTPAALARVCRDADGPATRAEDDGTGPVEPTPVMRWLREWRGTVEGFHQSVFLRVPPGLGEERLTAAVQALFDHHDALRLKVPADPDG</sequence>
<dbReference type="InterPro" id="IPR023213">
    <property type="entry name" value="CAT-like_dom_sf"/>
</dbReference>
<evidence type="ECO:0000313" key="3">
    <source>
        <dbReference type="Proteomes" id="UP001567537"/>
    </source>
</evidence>
<accession>A0ABV4JAV2</accession>
<dbReference type="Gene3D" id="3.30.559.10">
    <property type="entry name" value="Chloramphenicol acetyltransferase-like domain"/>
    <property type="match status" value="1"/>
</dbReference>
<feature type="compositionally biased region" description="Basic and acidic residues" evidence="1">
    <location>
        <begin position="13"/>
        <end position="26"/>
    </location>
</feature>
<evidence type="ECO:0000256" key="1">
    <source>
        <dbReference type="SAM" id="MobiDB-lite"/>
    </source>
</evidence>
<evidence type="ECO:0000313" key="2">
    <source>
        <dbReference type="EMBL" id="MEZ3183309.1"/>
    </source>
</evidence>
<keyword evidence="3" id="KW-1185">Reference proteome</keyword>
<comment type="caution">
    <text evidence="2">The sequence shown here is derived from an EMBL/GenBank/DDBJ whole genome shotgun (WGS) entry which is preliminary data.</text>
</comment>
<feature type="region of interest" description="Disordered" evidence="1">
    <location>
        <begin position="1"/>
        <end position="35"/>
    </location>
</feature>
<protein>
    <submittedName>
        <fullName evidence="2">Peptide synthetase</fullName>
    </submittedName>
</protein>
<gene>
    <name evidence="2" type="ORF">KYY02_33050</name>
</gene>
<organism evidence="2 3">
    <name type="scientific">Streptomyces pimonensis</name>
    <dbReference type="NCBI Taxonomy" id="2860288"/>
    <lineage>
        <taxon>Bacteria</taxon>
        <taxon>Bacillati</taxon>
        <taxon>Actinomycetota</taxon>
        <taxon>Actinomycetes</taxon>
        <taxon>Kitasatosporales</taxon>
        <taxon>Streptomycetaceae</taxon>
        <taxon>Streptomyces</taxon>
    </lineage>
</organism>
<proteinExistence type="predicted"/>
<dbReference type="SUPFAM" id="SSF52777">
    <property type="entry name" value="CoA-dependent acyltransferases"/>
    <property type="match status" value="1"/>
</dbReference>
<dbReference type="EMBL" id="JAHWZY010000162">
    <property type="protein sequence ID" value="MEZ3183309.1"/>
    <property type="molecule type" value="Genomic_DNA"/>
</dbReference>
<name>A0ABV4JAV2_9ACTN</name>
<reference evidence="2 3" key="1">
    <citation type="journal article" date="2021" name="Res Sq">
        <title>Streptomyces Pimoensis sp. nov., Isolated From the Taklimakan Desert in Xinjiang, China.</title>
        <authorList>
            <person name="Zhang P."/>
            <person name="Luo X."/>
            <person name="Luo X."/>
            <person name="Liu Z."/>
            <person name="Xia Z."/>
            <person name="Wan C."/>
            <person name="zhang L."/>
        </authorList>
    </citation>
    <scope>NUCLEOTIDE SEQUENCE [LARGE SCALE GENOMIC DNA]</scope>
    <source>
        <strain evidence="2 3">TRM75549</strain>
    </source>
</reference>
<feature type="non-terminal residue" evidence="2">
    <location>
        <position position="92"/>
    </location>
</feature>